<sequence length="220" mass="25210">MEKLTLSKISKADLKRFVQLEEKGIGSYEWLNLESITITQDEQQQVGYIQSHLLNYSIHLMNEATIWARGIYPFLLLAERGKIQALAEVLLQAKYPQFELEGIADGLLARSVVDSVEVPYLVVVEAKKGLDNQNPLSQLYGQLLAAGRLNWQEDRQEPQEVYGCYTIADVWTFVHGKIEGMESEKLRMELEFSREYSSKNEGEIILKILKKIVTNHINVH</sequence>
<comment type="caution">
    <text evidence="1">The sequence shown here is derived from an EMBL/GenBank/DDBJ whole genome shotgun (WGS) entry which is preliminary data.</text>
</comment>
<dbReference type="EMBL" id="NBYN01000014">
    <property type="protein sequence ID" value="OSO94196.1"/>
    <property type="molecule type" value="Genomic_DNA"/>
</dbReference>
<dbReference type="Proteomes" id="UP000192997">
    <property type="component" value="Unassembled WGS sequence"/>
</dbReference>
<evidence type="ECO:0000313" key="2">
    <source>
        <dbReference type="Proteomes" id="UP000192997"/>
    </source>
</evidence>
<accession>A0A1X4GAP0</accession>
<reference evidence="2" key="1">
    <citation type="submission" date="2017-04" db="EMBL/GenBank/DDBJ databases">
        <authorList>
            <person name="Abreu V.A."/>
            <person name="Popin R.V."/>
            <person name="Rigonato J."/>
            <person name="Andreote A.P."/>
            <person name="Schaker P.C."/>
            <person name="Hoff-Risseti C."/>
            <person name="Alvarenga D.O."/>
            <person name="Varani A.M."/>
            <person name="Fiore M.F."/>
        </authorList>
    </citation>
    <scope>NUCLEOTIDE SEQUENCE [LARGE SCALE GENOMIC DNA]</scope>
    <source>
        <strain evidence="2">CENA303</strain>
    </source>
</reference>
<evidence type="ECO:0000313" key="1">
    <source>
        <dbReference type="EMBL" id="OSO94196.1"/>
    </source>
</evidence>
<name>A0A1X4GAP0_9CYAN</name>
<dbReference type="AlphaFoldDB" id="A0A1X4GAP0"/>
<gene>
    <name evidence="1" type="ORF">B7O87_03230</name>
</gene>
<organism evidence="1 2">
    <name type="scientific">Cylindrospermopsis raciborskii CENA303</name>
    <dbReference type="NCBI Taxonomy" id="1170769"/>
    <lineage>
        <taxon>Bacteria</taxon>
        <taxon>Bacillati</taxon>
        <taxon>Cyanobacteriota</taxon>
        <taxon>Cyanophyceae</taxon>
        <taxon>Nostocales</taxon>
        <taxon>Aphanizomenonaceae</taxon>
        <taxon>Cylindrospermopsis</taxon>
    </lineage>
</organism>
<dbReference type="RefSeq" id="WP_085727194.1">
    <property type="nucleotide sequence ID" value="NZ_NBYN01000014.1"/>
</dbReference>
<protein>
    <submittedName>
        <fullName evidence="1">Uncharacterized protein</fullName>
    </submittedName>
</protein>
<proteinExistence type="predicted"/>